<organism evidence="1">
    <name type="scientific">Musca domestica</name>
    <name type="common">House fly</name>
    <dbReference type="NCBI Taxonomy" id="7370"/>
    <lineage>
        <taxon>Eukaryota</taxon>
        <taxon>Metazoa</taxon>
        <taxon>Ecdysozoa</taxon>
        <taxon>Arthropoda</taxon>
        <taxon>Hexapoda</taxon>
        <taxon>Insecta</taxon>
        <taxon>Pterygota</taxon>
        <taxon>Neoptera</taxon>
        <taxon>Endopterygota</taxon>
        <taxon>Diptera</taxon>
        <taxon>Brachycera</taxon>
        <taxon>Muscomorpha</taxon>
        <taxon>Muscoidea</taxon>
        <taxon>Muscidae</taxon>
        <taxon>Musca</taxon>
    </lineage>
</organism>
<protein>
    <submittedName>
        <fullName evidence="1">Uncharacterized protein</fullName>
    </submittedName>
</protein>
<accession>A0A1I8NJG1</accession>
<dbReference type="EnsemblMetazoa" id="MDOA016139-RA">
    <property type="protein sequence ID" value="MDOA016139-PA"/>
    <property type="gene ID" value="MDOA016139"/>
</dbReference>
<sequence length="554" mass="65499">MSFEENGTFNIAEIVRRTFPEHETPEAVLKAMDAFKYEDYKRRYTAISSIFKNTPKMYQQLQPYAEMNWIGTNSSILTKLICESKGLKKSKTVENILILTSLMENTLANIYFTETNGKFPPHLLRDLISTPEIRKVLGAEMYYETVLFTAIYSLGFEFEETKYVIKERPLVKDFLQPLQHIDDKFKSKIVDIKTHEENMKNIHNEFAKDYIEFWTTICKYYQEGRYINMIILILPQIELLLRLHYGQVNNVDINAKLDEYYITMDTIFEAEIVNCKTGDKECDYQPNRILDFDLYPQFEGTFHLMYDIFFSPNGCRLRDKVSHGEVDYLALNNSELASITLHIFLNLLEPLDFNSLFNNESKLHLNSVNKCLFKEVHVKLNKFKNVILQNNSVETFQIILNLPTRKVLIFQRPNKESELMLLMKVILDNIGCTLDNYQEAIEIRTAQLAQRELHSKRRKTLEKMQMSLPQIYSTLAVMFKSLINLFNLLQSNHQLVFKEADIFDKTLRYLKHSRTISENMVKYSHYESNEWIKALDLCRKFQEFYNKWFMFSTS</sequence>
<reference evidence="1" key="1">
    <citation type="submission" date="2020-05" db="UniProtKB">
        <authorList>
            <consortium name="EnsemblMetazoa"/>
        </authorList>
    </citation>
    <scope>IDENTIFICATION</scope>
    <source>
        <strain evidence="1">Aabys</strain>
    </source>
</reference>
<dbReference type="InterPro" id="IPR039635">
    <property type="entry name" value="ERMARD"/>
</dbReference>
<evidence type="ECO:0000313" key="1">
    <source>
        <dbReference type="EnsemblMetazoa" id="MDOA016139-PA"/>
    </source>
</evidence>
<dbReference type="VEuPathDB" id="VectorBase:MDOMA2_018534"/>
<dbReference type="VEuPathDB" id="VectorBase:MDOA016139"/>
<dbReference type="AlphaFoldDB" id="A0A1I8NJG1"/>
<dbReference type="PANTHER" id="PTHR31701">
    <property type="entry name" value="ENDOPLASMIC RETICULUM MEMBRANE-ASSOCIATED RNA DEGRADATION PROTEIN"/>
    <property type="match status" value="1"/>
</dbReference>
<name>A0A1I8NJG1_MUSDO</name>
<dbReference type="PANTHER" id="PTHR31701:SF2">
    <property type="entry name" value="ENDOPLASMIC RETICULUM MEMBRANE-ASSOCIATED RNA DEGRADATION PROTEIN"/>
    <property type="match status" value="1"/>
</dbReference>
<dbReference type="STRING" id="7370.A0A1I8NJG1"/>
<proteinExistence type="predicted"/>